<keyword evidence="2" id="KW-1133">Transmembrane helix</keyword>
<accession>A0A7S4QC29</accession>
<reference evidence="3" key="1">
    <citation type="submission" date="2021-01" db="EMBL/GenBank/DDBJ databases">
        <authorList>
            <person name="Corre E."/>
            <person name="Pelletier E."/>
            <person name="Niang G."/>
            <person name="Scheremetjew M."/>
            <person name="Finn R."/>
            <person name="Kale V."/>
            <person name="Holt S."/>
            <person name="Cochrane G."/>
            <person name="Meng A."/>
            <person name="Brown T."/>
            <person name="Cohen L."/>
        </authorList>
    </citation>
    <scope>NUCLEOTIDE SEQUENCE</scope>
    <source>
        <strain evidence="3">CCMP3105</strain>
    </source>
</reference>
<dbReference type="AlphaFoldDB" id="A0A7S4QC29"/>
<feature type="region of interest" description="Disordered" evidence="1">
    <location>
        <begin position="301"/>
        <end position="321"/>
    </location>
</feature>
<feature type="compositionally biased region" description="Gly residues" evidence="1">
    <location>
        <begin position="25"/>
        <end position="39"/>
    </location>
</feature>
<keyword evidence="2" id="KW-0812">Transmembrane</keyword>
<keyword evidence="2" id="KW-0472">Membrane</keyword>
<gene>
    <name evidence="3" type="ORF">AMON00008_LOCUS17949</name>
</gene>
<evidence type="ECO:0000256" key="2">
    <source>
        <dbReference type="SAM" id="Phobius"/>
    </source>
</evidence>
<protein>
    <submittedName>
        <fullName evidence="3">Uncharacterized protein</fullName>
    </submittedName>
</protein>
<name>A0A7S4QC29_9DINO</name>
<evidence type="ECO:0000256" key="1">
    <source>
        <dbReference type="SAM" id="MobiDB-lite"/>
    </source>
</evidence>
<feature type="transmembrane region" description="Helical" evidence="2">
    <location>
        <begin position="98"/>
        <end position="117"/>
    </location>
</feature>
<feature type="region of interest" description="Disordered" evidence="1">
    <location>
        <begin position="1"/>
        <end position="86"/>
    </location>
</feature>
<proteinExistence type="predicted"/>
<evidence type="ECO:0000313" key="3">
    <source>
        <dbReference type="EMBL" id="CAE4578868.1"/>
    </source>
</evidence>
<dbReference type="EMBL" id="HBNR01026543">
    <property type="protein sequence ID" value="CAE4578868.1"/>
    <property type="molecule type" value="Transcribed_RNA"/>
</dbReference>
<feature type="transmembrane region" description="Helical" evidence="2">
    <location>
        <begin position="194"/>
        <end position="214"/>
    </location>
</feature>
<sequence length="321" mass="34728">MAQDRSHFGSRPWLERAPVLRAPESGGGGPRGHEVGAGGLPLAMAVRGSPAGARAEDPGLRSIASSPECRGARAAPLKGPEAPAPARARRGARGHWQLAVRGCISAMQATLSLFLVIWQADPAHSGFLMACQLLAAATFFRQWRTASPWMFVARSVPSFARCGLSVHLAICGRRWFWDTCDAVGWRDERKCFRVLHVLAALWMFLNGLSLVLQFCFPGRGVTARHGHEQLLCRGCVRMLGVPLHASRGVLKVVVLTGTRFERSGLEVTINFVRCVLISASAWSLWRQWRDTGTGLVDGTSFLEAPGEERSPSGNSGQGGLL</sequence>
<organism evidence="3">
    <name type="scientific">Alexandrium monilatum</name>
    <dbReference type="NCBI Taxonomy" id="311494"/>
    <lineage>
        <taxon>Eukaryota</taxon>
        <taxon>Sar</taxon>
        <taxon>Alveolata</taxon>
        <taxon>Dinophyceae</taxon>
        <taxon>Gonyaulacales</taxon>
        <taxon>Pyrocystaceae</taxon>
        <taxon>Alexandrium</taxon>
    </lineage>
</organism>